<evidence type="ECO:0000256" key="1">
    <source>
        <dbReference type="ARBA" id="ARBA00001958"/>
    </source>
</evidence>
<dbReference type="PANTHER" id="PTHR11911:SF111">
    <property type="entry name" value="INOSINE-5'-MONOPHOSPHATE DEHYDROGENASE"/>
    <property type="match status" value="1"/>
</dbReference>
<comment type="caution">
    <text evidence="13">Lacks conserved residue(s) required for the propagation of feature annotation.</text>
</comment>
<dbReference type="CDD" id="cd04601">
    <property type="entry name" value="CBS_pair_IMPDH"/>
    <property type="match status" value="1"/>
</dbReference>
<dbReference type="InterPro" id="IPR013785">
    <property type="entry name" value="Aldolase_TIM"/>
</dbReference>
<dbReference type="PIRSF" id="PIRSF000130">
    <property type="entry name" value="IMPDH"/>
    <property type="match status" value="1"/>
</dbReference>
<organism evidence="22 23">
    <name type="scientific">Pseudothermotoga hypogea DSM 11164 = NBRC 106472</name>
    <dbReference type="NCBI Taxonomy" id="1123384"/>
    <lineage>
        <taxon>Bacteria</taxon>
        <taxon>Thermotogati</taxon>
        <taxon>Thermotogota</taxon>
        <taxon>Thermotogae</taxon>
        <taxon>Thermotogales</taxon>
        <taxon>Thermotogaceae</taxon>
        <taxon>Pseudothermotoga</taxon>
    </lineage>
</organism>
<feature type="binding site" evidence="13 15">
    <location>
        <begin position="359"/>
        <end position="360"/>
    </location>
    <ligand>
        <name>IMP</name>
        <dbReference type="ChEBI" id="CHEBI:58053"/>
    </ligand>
</feature>
<evidence type="ECO:0000256" key="14">
    <source>
        <dbReference type="PIRSR" id="PIRSR000130-1"/>
    </source>
</evidence>
<comment type="similarity">
    <text evidence="2 13 19">Belongs to the IMPDH/GMPR family.</text>
</comment>
<evidence type="ECO:0000313" key="23">
    <source>
        <dbReference type="Proteomes" id="UP000077469"/>
    </source>
</evidence>
<keyword evidence="7 13" id="KW-0658">Purine biosynthesis</keyword>
<dbReference type="Pfam" id="PF00571">
    <property type="entry name" value="CBS"/>
    <property type="match status" value="2"/>
</dbReference>
<dbReference type="SUPFAM" id="SSF51412">
    <property type="entry name" value="Inosine monophosphate dehydrogenase (IMPDH)"/>
    <property type="match status" value="1"/>
</dbReference>
<evidence type="ECO:0000256" key="13">
    <source>
        <dbReference type="HAMAP-Rule" id="MF_01964"/>
    </source>
</evidence>
<comment type="catalytic activity">
    <reaction evidence="12 13 20">
        <text>IMP + NAD(+) + H2O = XMP + NADH + H(+)</text>
        <dbReference type="Rhea" id="RHEA:11708"/>
        <dbReference type="ChEBI" id="CHEBI:15377"/>
        <dbReference type="ChEBI" id="CHEBI:15378"/>
        <dbReference type="ChEBI" id="CHEBI:57464"/>
        <dbReference type="ChEBI" id="CHEBI:57540"/>
        <dbReference type="ChEBI" id="CHEBI:57945"/>
        <dbReference type="ChEBI" id="CHEBI:58053"/>
        <dbReference type="EC" id="1.1.1.205"/>
    </reaction>
</comment>
<dbReference type="AlphaFoldDB" id="A0A0X1KNS6"/>
<dbReference type="Proteomes" id="UP000077469">
    <property type="component" value="Chromosome"/>
</dbReference>
<dbReference type="InterPro" id="IPR015875">
    <property type="entry name" value="IMP_DH/GMP_Rdtase_CS"/>
</dbReference>
<evidence type="ECO:0000256" key="4">
    <source>
        <dbReference type="ARBA" id="ARBA00022723"/>
    </source>
</evidence>
<evidence type="ECO:0000256" key="12">
    <source>
        <dbReference type="ARBA" id="ARBA00048028"/>
    </source>
</evidence>
<dbReference type="GO" id="GO:0046872">
    <property type="term" value="F:metal ion binding"/>
    <property type="evidence" value="ECO:0007669"/>
    <property type="project" value="UniProtKB-UniRule"/>
</dbReference>
<feature type="active site" description="Proton acceptor" evidence="13 14">
    <location>
        <position position="399"/>
    </location>
</feature>
<dbReference type="InterPro" id="IPR001093">
    <property type="entry name" value="IMP_DH_GMPRt"/>
</dbReference>
<evidence type="ECO:0000256" key="18">
    <source>
        <dbReference type="PROSITE-ProRule" id="PRU00703"/>
    </source>
</evidence>
<evidence type="ECO:0000256" key="2">
    <source>
        <dbReference type="ARBA" id="ARBA00005502"/>
    </source>
</evidence>
<feature type="binding site" description="in other chain" evidence="13 17">
    <location>
        <position position="298"/>
    </location>
    <ligand>
        <name>K(+)</name>
        <dbReference type="ChEBI" id="CHEBI:29103"/>
        <note>ligand shared between two tetrameric partners</note>
    </ligand>
</feature>
<evidence type="ECO:0000256" key="7">
    <source>
        <dbReference type="ARBA" id="ARBA00022755"/>
    </source>
</evidence>
<dbReference type="InterPro" id="IPR000644">
    <property type="entry name" value="CBS_dom"/>
</dbReference>
<dbReference type="PaxDb" id="1123384-AJ81_00465"/>
<dbReference type="GO" id="GO:0000166">
    <property type="term" value="F:nucleotide binding"/>
    <property type="evidence" value="ECO:0007669"/>
    <property type="project" value="UniProtKB-UniRule"/>
</dbReference>
<evidence type="ECO:0000256" key="10">
    <source>
        <dbReference type="ARBA" id="ARBA00023027"/>
    </source>
</evidence>
<name>A0A0X1KNS6_9THEM</name>
<keyword evidence="5" id="KW-0677">Repeat</keyword>
<feature type="domain" description="CBS" evidence="21">
    <location>
        <begin position="151"/>
        <end position="209"/>
    </location>
</feature>
<feature type="binding site" evidence="13">
    <location>
        <position position="465"/>
    </location>
    <ligand>
        <name>K(+)</name>
        <dbReference type="ChEBI" id="CHEBI:29103"/>
        <note>ligand shared between two tetrameric partners</note>
    </ligand>
</feature>
<evidence type="ECO:0000256" key="15">
    <source>
        <dbReference type="PIRSR" id="PIRSR000130-2"/>
    </source>
</evidence>
<feature type="binding site" evidence="13">
    <location>
        <position position="467"/>
    </location>
    <ligand>
        <name>K(+)</name>
        <dbReference type="ChEBI" id="CHEBI:29103"/>
        <note>ligand shared between two tetrameric partners</note>
    </ligand>
</feature>
<gene>
    <name evidence="13" type="primary">guaB</name>
    <name evidence="22" type="ORF">AJ81_00465</name>
</gene>
<dbReference type="FunFam" id="3.20.20.70:FF:000003">
    <property type="entry name" value="GMP reductase"/>
    <property type="match status" value="1"/>
</dbReference>
<evidence type="ECO:0000256" key="17">
    <source>
        <dbReference type="PIRSR" id="PIRSR000130-4"/>
    </source>
</evidence>
<evidence type="ECO:0000256" key="16">
    <source>
        <dbReference type="PIRSR" id="PIRSR000130-3"/>
    </source>
</evidence>
<feature type="binding site" evidence="13 16">
    <location>
        <begin position="296"/>
        <end position="298"/>
    </location>
    <ligand>
        <name>NAD(+)</name>
        <dbReference type="ChEBI" id="CHEBI:57540"/>
    </ligand>
</feature>
<dbReference type="EC" id="1.1.1.205" evidence="13 20"/>
<comment type="pathway">
    <text evidence="13 20">Purine metabolism; XMP biosynthesis via de novo pathway; XMP from IMP: step 1/1.</text>
</comment>
<dbReference type="OrthoDB" id="9805398at2"/>
<evidence type="ECO:0000256" key="6">
    <source>
        <dbReference type="ARBA" id="ARBA00022749"/>
    </source>
</evidence>
<evidence type="ECO:0000256" key="19">
    <source>
        <dbReference type="RuleBase" id="RU003927"/>
    </source>
</evidence>
<comment type="function">
    <text evidence="13">Catalyzes the conversion of inosine 5'-phosphate (IMP) to xanthosine 5'-phosphate (XMP), the first committed and rate-limiting step in the de novo synthesis of guanine nucleotides, and therefore plays an important role in the regulation of cell growth.</text>
</comment>
<evidence type="ECO:0000256" key="11">
    <source>
        <dbReference type="ARBA" id="ARBA00023122"/>
    </source>
</evidence>
<feature type="binding site" description="in other chain" evidence="13 17">
    <location>
        <position position="300"/>
    </location>
    <ligand>
        <name>K(+)</name>
        <dbReference type="ChEBI" id="CHEBI:29103"/>
        <note>ligand shared between two tetrameric partners</note>
    </ligand>
</feature>
<dbReference type="SMART" id="SM01240">
    <property type="entry name" value="IMPDH"/>
    <property type="match status" value="1"/>
</dbReference>
<dbReference type="GO" id="GO:0006183">
    <property type="term" value="P:GTP biosynthetic process"/>
    <property type="evidence" value="ECO:0007669"/>
    <property type="project" value="TreeGrafter"/>
</dbReference>
<feature type="binding site" evidence="13">
    <location>
        <position position="466"/>
    </location>
    <ligand>
        <name>K(+)</name>
        <dbReference type="ChEBI" id="CHEBI:29103"/>
        <note>ligand shared between two tetrameric partners</note>
    </ligand>
</feature>
<keyword evidence="9 13" id="KW-0560">Oxidoreductase</keyword>
<dbReference type="PROSITE" id="PS00487">
    <property type="entry name" value="IMP_DH_GMP_RED"/>
    <property type="match status" value="1"/>
</dbReference>
<evidence type="ECO:0000256" key="3">
    <source>
        <dbReference type="ARBA" id="ARBA00011881"/>
    </source>
</evidence>
<comment type="cofactor">
    <cofactor evidence="1 13">
        <name>K(+)</name>
        <dbReference type="ChEBI" id="CHEBI:29103"/>
    </cofactor>
</comment>
<dbReference type="Gene3D" id="3.20.20.70">
    <property type="entry name" value="Aldolase class I"/>
    <property type="match status" value="1"/>
</dbReference>
<comment type="activity regulation">
    <text evidence="13">Mycophenolic acid (MPA) is a non-competitive inhibitor that prevents formation of the closed enzyme conformation by binding to the same site as the amobile flap. In contrast, mizoribine monophosphate (MZP) is a competitive inhibitor that induces the closed conformation. MPA is a potent inhibitor of mammalian IMPDHs but a poor inhibitor of the bacterial enzymes. MZP is a more potent inhibitor of bacterial IMPDH.</text>
</comment>
<dbReference type="RefSeq" id="WP_031503053.1">
    <property type="nucleotide sequence ID" value="NC_022795.1"/>
</dbReference>
<keyword evidence="4 13" id="KW-0479">Metal-binding</keyword>
<proteinExistence type="inferred from homology"/>
<dbReference type="PROSITE" id="PS51371">
    <property type="entry name" value="CBS"/>
    <property type="match status" value="2"/>
</dbReference>
<dbReference type="HAMAP" id="MF_01964">
    <property type="entry name" value="IMPDH"/>
    <property type="match status" value="1"/>
</dbReference>
<dbReference type="STRING" id="1123384.AJ81_00465"/>
<keyword evidence="10 13" id="KW-0520">NAD</keyword>
<dbReference type="InterPro" id="IPR046342">
    <property type="entry name" value="CBS_dom_sf"/>
</dbReference>
<evidence type="ECO:0000313" key="22">
    <source>
        <dbReference type="EMBL" id="AJC72913.1"/>
    </source>
</evidence>
<dbReference type="SMART" id="SM00116">
    <property type="entry name" value="CBS"/>
    <property type="match status" value="2"/>
</dbReference>
<keyword evidence="11 18" id="KW-0129">CBS domain</keyword>
<evidence type="ECO:0000256" key="9">
    <source>
        <dbReference type="ARBA" id="ARBA00023002"/>
    </source>
</evidence>
<evidence type="ECO:0000256" key="20">
    <source>
        <dbReference type="RuleBase" id="RU003928"/>
    </source>
</evidence>
<feature type="binding site" evidence="13">
    <location>
        <position position="246"/>
    </location>
    <ligand>
        <name>NAD(+)</name>
        <dbReference type="ChEBI" id="CHEBI:57540"/>
    </ligand>
</feature>
<dbReference type="UniPathway" id="UPA00601">
    <property type="reaction ID" value="UER00295"/>
</dbReference>
<evidence type="ECO:0000259" key="21">
    <source>
        <dbReference type="PROSITE" id="PS51371"/>
    </source>
</evidence>
<feature type="binding site" evidence="13 15">
    <location>
        <position position="301"/>
    </location>
    <ligand>
        <name>IMP</name>
        <dbReference type="ChEBI" id="CHEBI:58053"/>
    </ligand>
</feature>
<evidence type="ECO:0000256" key="8">
    <source>
        <dbReference type="ARBA" id="ARBA00022958"/>
    </source>
</evidence>
<comment type="subunit">
    <text evidence="3 13">Homotetramer.</text>
</comment>
<reference evidence="22 23" key="1">
    <citation type="submission" date="2014-01" db="EMBL/GenBank/DDBJ databases">
        <title>Genome sequencing of Thermotog hypogea.</title>
        <authorList>
            <person name="Zhang X."/>
            <person name="Alvare G."/>
            <person name="Fristensky B."/>
            <person name="Chen L."/>
            <person name="Suen T."/>
            <person name="Chen Q."/>
            <person name="Ma K."/>
        </authorList>
    </citation>
    <scope>NUCLEOTIDE SEQUENCE [LARGE SCALE GENOMIC DNA]</scope>
    <source>
        <strain evidence="22 23">DSM 11164</strain>
    </source>
</reference>
<feature type="active site" description="Thioimidate intermediate" evidence="13 14">
    <location>
        <position position="303"/>
    </location>
</feature>
<keyword evidence="6 13" id="KW-0332">GMP biosynthesis</keyword>
<feature type="binding site" evidence="13 15">
    <location>
        <begin position="383"/>
        <end position="387"/>
    </location>
    <ligand>
        <name>IMP</name>
        <dbReference type="ChEBI" id="CHEBI:58053"/>
    </ligand>
</feature>
<feature type="binding site" description="in other chain" evidence="13 17">
    <location>
        <position position="303"/>
    </location>
    <ligand>
        <name>K(+)</name>
        <dbReference type="ChEBI" id="CHEBI:29103"/>
        <note>ligand shared between two tetrameric partners</note>
    </ligand>
</feature>
<dbReference type="EMBL" id="CP007141">
    <property type="protein sequence ID" value="AJC72913.1"/>
    <property type="molecule type" value="Genomic_DNA"/>
</dbReference>
<dbReference type="KEGG" id="phy:AJ81_00465"/>
<dbReference type="GO" id="GO:0006177">
    <property type="term" value="P:GMP biosynthetic process"/>
    <property type="evidence" value="ECO:0007669"/>
    <property type="project" value="UniProtKB-UniRule"/>
</dbReference>
<feature type="binding site" evidence="13 15">
    <location>
        <position position="411"/>
    </location>
    <ligand>
        <name>IMP</name>
        <dbReference type="ChEBI" id="CHEBI:58053"/>
    </ligand>
</feature>
<keyword evidence="23" id="KW-1185">Reference proteome</keyword>
<dbReference type="CDD" id="cd00381">
    <property type="entry name" value="IMPDH"/>
    <property type="match status" value="1"/>
</dbReference>
<sequence>MKYEEALTFDDVLLVPQYSEVLPSQTDVRTRLVKDIWINIPLVSAAMDTVTEAALAKALAREGGVGVIHRNMSIEEQAHQVSIVKRAENGVIYDPITIGPEETVEQALKLMSMYKIGGLPVVDEQAKLLGLITNRDIRFEKNLSKPVKLLMTPRSKLIVARPNVTLEEAKQILHKHRIEKLPLVDDGDRLVGIITIKDIMSVIEHPHAARDGKGRLIVGAAVGTGEDVLARVQALRDAQVDFIVIDTAHGHSKRVIETVKKVKQNFPNLPVVAGNVATAEGVKALVEAGADGVKVGVGPGSICTTRVVAGVGVPQFSAIVECARMARELHVTLIADGGIRYSGDIVKALAAGADSVMIGSIFAGTEEAPGETILYQGRKYKAYRGMGSESAMRRGSADRYFQNENAKFVPEGVEGMVPYKGTVKDVVDQLVGGLRAGMGYVGARNLDELRRKAKFVRVTLAGLRESHPHDIIITREASNYWTSSPQE</sequence>
<feature type="binding site" evidence="16">
    <location>
        <begin position="246"/>
        <end position="248"/>
    </location>
    <ligand>
        <name>NAD(+)</name>
        <dbReference type="ChEBI" id="CHEBI:57540"/>
    </ligand>
</feature>
<dbReference type="Pfam" id="PF00478">
    <property type="entry name" value="IMPDH"/>
    <property type="match status" value="1"/>
</dbReference>
<dbReference type="SUPFAM" id="SSF54631">
    <property type="entry name" value="CBS-domain pair"/>
    <property type="match status" value="1"/>
</dbReference>
<dbReference type="NCBIfam" id="TIGR01302">
    <property type="entry name" value="IMP_dehydrog"/>
    <property type="match status" value="1"/>
</dbReference>
<accession>A0A0X1KNS6</accession>
<feature type="binding site" evidence="13 15">
    <location>
        <begin position="336"/>
        <end position="338"/>
    </location>
    <ligand>
        <name>IMP</name>
        <dbReference type="ChEBI" id="CHEBI:58053"/>
    </ligand>
</feature>
<dbReference type="PANTHER" id="PTHR11911">
    <property type="entry name" value="INOSINE-5-MONOPHOSPHATE DEHYDROGENASE RELATED"/>
    <property type="match status" value="1"/>
</dbReference>
<keyword evidence="8 13" id="KW-0630">Potassium</keyword>
<dbReference type="PATRIC" id="fig|1123384.7.peg.87"/>
<dbReference type="InterPro" id="IPR005990">
    <property type="entry name" value="IMP_DH"/>
</dbReference>
<protein>
    <recommendedName>
        <fullName evidence="13 20">Inosine-5'-monophosphate dehydrogenase</fullName>
        <shortName evidence="13">IMP dehydrogenase</shortName>
        <shortName evidence="13">IMPD</shortName>
        <shortName evidence="13">IMPDH</shortName>
        <ecNumber evidence="13 20">1.1.1.205</ecNumber>
    </recommendedName>
</protein>
<evidence type="ECO:0000256" key="5">
    <source>
        <dbReference type="ARBA" id="ARBA00022737"/>
    </source>
</evidence>
<dbReference type="GO" id="GO:0003938">
    <property type="term" value="F:IMP dehydrogenase activity"/>
    <property type="evidence" value="ECO:0007669"/>
    <property type="project" value="UniProtKB-UniRule"/>
</dbReference>
<feature type="domain" description="CBS" evidence="21">
    <location>
        <begin position="91"/>
        <end position="149"/>
    </location>
</feature>